<accession>A0A804PGM1</accession>
<evidence type="ECO:0000313" key="3">
    <source>
        <dbReference type="EnsemblPlants" id="Zm00001eb234820_P001"/>
    </source>
</evidence>
<feature type="coiled-coil region" evidence="1">
    <location>
        <begin position="18"/>
        <end position="48"/>
    </location>
</feature>
<evidence type="ECO:0000256" key="1">
    <source>
        <dbReference type="SAM" id="Coils"/>
    </source>
</evidence>
<name>A0A804PGM1_MAIZE</name>
<keyword evidence="1" id="KW-0175">Coiled coil</keyword>
<dbReference type="InParanoid" id="A0A804PGM1"/>
<feature type="compositionally biased region" description="Low complexity" evidence="2">
    <location>
        <begin position="103"/>
        <end position="114"/>
    </location>
</feature>
<dbReference type="EnsemblPlants" id="Zm00001eb234820_T001">
    <property type="protein sequence ID" value="Zm00001eb234820_P001"/>
    <property type="gene ID" value="Zm00001eb234820"/>
</dbReference>
<feature type="region of interest" description="Disordered" evidence="2">
    <location>
        <begin position="86"/>
        <end position="140"/>
    </location>
</feature>
<dbReference type="Proteomes" id="UP000007305">
    <property type="component" value="Chromosome 5"/>
</dbReference>
<dbReference type="Gramene" id="Zm00001eb234820_T001">
    <property type="protein sequence ID" value="Zm00001eb234820_P001"/>
    <property type="gene ID" value="Zm00001eb234820"/>
</dbReference>
<reference evidence="3" key="2">
    <citation type="submission" date="2019-07" db="EMBL/GenBank/DDBJ databases">
        <authorList>
            <person name="Seetharam A."/>
            <person name="Woodhouse M."/>
            <person name="Cannon E."/>
        </authorList>
    </citation>
    <scope>NUCLEOTIDE SEQUENCE [LARGE SCALE GENOMIC DNA]</scope>
    <source>
        <strain evidence="3">cv. B73</strain>
    </source>
</reference>
<sequence>MDKKNTVDASNSKGTAKMTALQRLMKEEAELKKQLEASKLRGEELKAREKNFAPELVRMMNADFEGIGLEELKIYHDMLLRPAAGEEDKVAATSPAPTEDEAVGSSAGDDAASSQTPKRVKVPTRLPVPPPHPGLFLPASRPPLLLASMATRRQTRCSPKSPSAQGQASLSLLVQSPPPLLLVWMPAATTGHRRNSHIATQ</sequence>
<proteinExistence type="predicted"/>
<reference evidence="3" key="3">
    <citation type="submission" date="2021-05" db="UniProtKB">
        <authorList>
            <consortium name="EnsemblPlants"/>
        </authorList>
    </citation>
    <scope>IDENTIFICATION</scope>
    <source>
        <strain evidence="3">cv. B73</strain>
    </source>
</reference>
<organism evidence="3 4">
    <name type="scientific">Zea mays</name>
    <name type="common">Maize</name>
    <dbReference type="NCBI Taxonomy" id="4577"/>
    <lineage>
        <taxon>Eukaryota</taxon>
        <taxon>Viridiplantae</taxon>
        <taxon>Streptophyta</taxon>
        <taxon>Embryophyta</taxon>
        <taxon>Tracheophyta</taxon>
        <taxon>Spermatophyta</taxon>
        <taxon>Magnoliopsida</taxon>
        <taxon>Liliopsida</taxon>
        <taxon>Poales</taxon>
        <taxon>Poaceae</taxon>
        <taxon>PACMAD clade</taxon>
        <taxon>Panicoideae</taxon>
        <taxon>Andropogonodae</taxon>
        <taxon>Andropogoneae</taxon>
        <taxon>Tripsacinae</taxon>
        <taxon>Zea</taxon>
    </lineage>
</organism>
<dbReference type="AlphaFoldDB" id="A0A804PGM1"/>
<reference evidence="4" key="1">
    <citation type="journal article" date="2009" name="Science">
        <title>The B73 maize genome: complexity, diversity, and dynamics.</title>
        <authorList>
            <person name="Schnable P.S."/>
            <person name="Ware D."/>
            <person name="Fulton R.S."/>
            <person name="Stein J.C."/>
            <person name="Wei F."/>
            <person name="Pasternak S."/>
            <person name="Liang C."/>
            <person name="Zhang J."/>
            <person name="Fulton L."/>
            <person name="Graves T.A."/>
            <person name="Minx P."/>
            <person name="Reily A.D."/>
            <person name="Courtney L."/>
            <person name="Kruchowski S.S."/>
            <person name="Tomlinson C."/>
            <person name="Strong C."/>
            <person name="Delehaunty K."/>
            <person name="Fronick C."/>
            <person name="Courtney B."/>
            <person name="Rock S.M."/>
            <person name="Belter E."/>
            <person name="Du F."/>
            <person name="Kim K."/>
            <person name="Abbott R.M."/>
            <person name="Cotton M."/>
            <person name="Levy A."/>
            <person name="Marchetto P."/>
            <person name="Ochoa K."/>
            <person name="Jackson S.M."/>
            <person name="Gillam B."/>
            <person name="Chen W."/>
            <person name="Yan L."/>
            <person name="Higginbotham J."/>
            <person name="Cardenas M."/>
            <person name="Waligorski J."/>
            <person name="Applebaum E."/>
            <person name="Phelps L."/>
            <person name="Falcone J."/>
            <person name="Kanchi K."/>
            <person name="Thane T."/>
            <person name="Scimone A."/>
            <person name="Thane N."/>
            <person name="Henke J."/>
            <person name="Wang T."/>
            <person name="Ruppert J."/>
            <person name="Shah N."/>
            <person name="Rotter K."/>
            <person name="Hodges J."/>
            <person name="Ingenthron E."/>
            <person name="Cordes M."/>
            <person name="Kohlberg S."/>
            <person name="Sgro J."/>
            <person name="Delgado B."/>
            <person name="Mead K."/>
            <person name="Chinwalla A."/>
            <person name="Leonard S."/>
            <person name="Crouse K."/>
            <person name="Collura K."/>
            <person name="Kudrna D."/>
            <person name="Currie J."/>
            <person name="He R."/>
            <person name="Angelova A."/>
            <person name="Rajasekar S."/>
            <person name="Mueller T."/>
            <person name="Lomeli R."/>
            <person name="Scara G."/>
            <person name="Ko A."/>
            <person name="Delaney K."/>
            <person name="Wissotski M."/>
            <person name="Lopez G."/>
            <person name="Campos D."/>
            <person name="Braidotti M."/>
            <person name="Ashley E."/>
            <person name="Golser W."/>
            <person name="Kim H."/>
            <person name="Lee S."/>
            <person name="Lin J."/>
            <person name="Dujmic Z."/>
            <person name="Kim W."/>
            <person name="Talag J."/>
            <person name="Zuccolo A."/>
            <person name="Fan C."/>
            <person name="Sebastian A."/>
            <person name="Kramer M."/>
            <person name="Spiegel L."/>
            <person name="Nascimento L."/>
            <person name="Zutavern T."/>
            <person name="Miller B."/>
            <person name="Ambroise C."/>
            <person name="Muller S."/>
            <person name="Spooner W."/>
            <person name="Narechania A."/>
            <person name="Ren L."/>
            <person name="Wei S."/>
            <person name="Kumari S."/>
            <person name="Faga B."/>
            <person name="Levy M.J."/>
            <person name="McMahan L."/>
            <person name="Van Buren P."/>
            <person name="Vaughn M.W."/>
            <person name="Ying K."/>
            <person name="Yeh C.-T."/>
            <person name="Emrich S.J."/>
            <person name="Jia Y."/>
            <person name="Kalyanaraman A."/>
            <person name="Hsia A.-P."/>
            <person name="Barbazuk W.B."/>
            <person name="Baucom R.S."/>
            <person name="Brutnell T.P."/>
            <person name="Carpita N.C."/>
            <person name="Chaparro C."/>
            <person name="Chia J.-M."/>
            <person name="Deragon J.-M."/>
            <person name="Estill J.C."/>
            <person name="Fu Y."/>
            <person name="Jeddeloh J.A."/>
            <person name="Han Y."/>
            <person name="Lee H."/>
            <person name="Li P."/>
            <person name="Lisch D.R."/>
            <person name="Liu S."/>
            <person name="Liu Z."/>
            <person name="Nagel D.H."/>
            <person name="McCann M.C."/>
            <person name="SanMiguel P."/>
            <person name="Myers A.M."/>
            <person name="Nettleton D."/>
            <person name="Nguyen J."/>
            <person name="Penning B.W."/>
            <person name="Ponnala L."/>
            <person name="Schneider K.L."/>
            <person name="Schwartz D.C."/>
            <person name="Sharma A."/>
            <person name="Soderlund C."/>
            <person name="Springer N.M."/>
            <person name="Sun Q."/>
            <person name="Wang H."/>
            <person name="Waterman M."/>
            <person name="Westerman R."/>
            <person name="Wolfgruber T.K."/>
            <person name="Yang L."/>
            <person name="Yu Y."/>
            <person name="Zhang L."/>
            <person name="Zhou S."/>
            <person name="Zhu Q."/>
            <person name="Bennetzen J.L."/>
            <person name="Dawe R.K."/>
            <person name="Jiang J."/>
            <person name="Jiang N."/>
            <person name="Presting G.G."/>
            <person name="Wessler S.R."/>
            <person name="Aluru S."/>
            <person name="Martienssen R.A."/>
            <person name="Clifton S.W."/>
            <person name="McCombie W.R."/>
            <person name="Wing R.A."/>
            <person name="Wilson R.K."/>
        </authorList>
    </citation>
    <scope>NUCLEOTIDE SEQUENCE [LARGE SCALE GENOMIC DNA]</scope>
    <source>
        <strain evidence="4">cv. B73</strain>
    </source>
</reference>
<evidence type="ECO:0000313" key="4">
    <source>
        <dbReference type="Proteomes" id="UP000007305"/>
    </source>
</evidence>
<protein>
    <submittedName>
        <fullName evidence="3">Uncharacterized protein</fullName>
    </submittedName>
</protein>
<evidence type="ECO:0000256" key="2">
    <source>
        <dbReference type="SAM" id="MobiDB-lite"/>
    </source>
</evidence>
<keyword evidence="4" id="KW-1185">Reference proteome</keyword>